<keyword evidence="1" id="KW-0175">Coiled coil</keyword>
<evidence type="ECO:0000313" key="4">
    <source>
        <dbReference type="Proteomes" id="UP000228976"/>
    </source>
</evidence>
<comment type="caution">
    <text evidence="3">The sequence shown here is derived from an EMBL/GenBank/DDBJ whole genome shotgun (WGS) entry which is preliminary data.</text>
</comment>
<organism evidence="3 4">
    <name type="scientific">Aeriscardovia aeriphila</name>
    <dbReference type="NCBI Taxonomy" id="218139"/>
    <lineage>
        <taxon>Bacteria</taxon>
        <taxon>Bacillati</taxon>
        <taxon>Actinomycetota</taxon>
        <taxon>Actinomycetes</taxon>
        <taxon>Bifidobacteriales</taxon>
        <taxon>Bifidobacteriaceae</taxon>
        <taxon>Aeriscardovia</taxon>
    </lineage>
</organism>
<dbReference type="EMBL" id="MWWU01000002">
    <property type="protein sequence ID" value="OZG55897.1"/>
    <property type="molecule type" value="Genomic_DNA"/>
</dbReference>
<keyword evidence="2" id="KW-0812">Transmembrane</keyword>
<feature type="coiled-coil region" evidence="1">
    <location>
        <begin position="160"/>
        <end position="187"/>
    </location>
</feature>
<accession>A0A261F9R0</accession>
<evidence type="ECO:0000256" key="1">
    <source>
        <dbReference type="SAM" id="Coils"/>
    </source>
</evidence>
<dbReference type="Proteomes" id="UP000228976">
    <property type="component" value="Unassembled WGS sequence"/>
</dbReference>
<gene>
    <name evidence="3" type="ORF">AEAE_0385</name>
</gene>
<protein>
    <submittedName>
        <fullName evidence="3">Uncharacterized protein</fullName>
    </submittedName>
</protein>
<keyword evidence="2" id="KW-0472">Membrane</keyword>
<dbReference type="AlphaFoldDB" id="A0A261F9R0"/>
<keyword evidence="2" id="KW-1133">Transmembrane helix</keyword>
<evidence type="ECO:0000313" key="3">
    <source>
        <dbReference type="EMBL" id="OZG55897.1"/>
    </source>
</evidence>
<proteinExistence type="predicted"/>
<name>A0A261F9R0_9BIFI</name>
<dbReference type="RefSeq" id="WP_094689494.1">
    <property type="nucleotide sequence ID" value="NZ_JACBYZ010000001.1"/>
</dbReference>
<sequence length="239" mass="26934">MAEKSPQMLRLEQAWNSVEQARNEYDRNVKAAEDSFNRVSKQHAKAVDKAKAALEDEKKRWNSPVAQFETARLYRDHVAAEDVQMPLSSAVTSTIQTSGETLVLMLTNGSTEVKVNAGSQEEGAAQEFSRQVREMGQHTQSNITEHEKALTELNQNVTAVINSTQDIEQAKKNLEYARAQKGAIQRASLQYEQVRSEVPQEVQKAFDKHNQRMKASSWVVPIALVIVIIISLMLFMLLH</sequence>
<feature type="coiled-coil region" evidence="1">
    <location>
        <begin position="22"/>
        <end position="60"/>
    </location>
</feature>
<keyword evidence="4" id="KW-1185">Reference proteome</keyword>
<evidence type="ECO:0000256" key="2">
    <source>
        <dbReference type="SAM" id="Phobius"/>
    </source>
</evidence>
<reference evidence="3 4" key="1">
    <citation type="journal article" date="2017" name="BMC Genomics">
        <title>Comparative genomic and phylogenomic analyses of the Bifidobacteriaceae family.</title>
        <authorList>
            <person name="Lugli G.A."/>
            <person name="Milani C."/>
            <person name="Turroni F."/>
            <person name="Duranti S."/>
            <person name="Mancabelli L."/>
            <person name="Mangifesta M."/>
            <person name="Ferrario C."/>
            <person name="Modesto M."/>
            <person name="Mattarelli P."/>
            <person name="Jiri K."/>
            <person name="van Sinderen D."/>
            <person name="Ventura M."/>
        </authorList>
    </citation>
    <scope>NUCLEOTIDE SEQUENCE [LARGE SCALE GENOMIC DNA]</scope>
    <source>
        <strain evidence="3 4">LMG 21773</strain>
    </source>
</reference>
<feature type="transmembrane region" description="Helical" evidence="2">
    <location>
        <begin position="218"/>
        <end position="238"/>
    </location>
</feature>